<dbReference type="Gene3D" id="3.10.450.50">
    <property type="match status" value="1"/>
</dbReference>
<sequence length="140" mass="15424">MLEPTGSPPPPADPPCPCGWGEPLAGCCGRYLTGGVDAPTAEALMRSRYTAFALGDVEHLLRSWHPATRPDELDLDPDVQWRRLVVLATDHGSPFDDTGTVEFEAHYRLAGRRGVQHEDSRFSRVEGRWVYEGPVGNRVA</sequence>
<comment type="caution">
    <text evidence="3">The sequence shown here is derived from an EMBL/GenBank/DDBJ whole genome shotgun (WGS) entry which is preliminary data.</text>
</comment>
<dbReference type="Pfam" id="PF17775">
    <property type="entry name" value="YchJ_M-like"/>
    <property type="match status" value="1"/>
</dbReference>
<dbReference type="InterPro" id="IPR048469">
    <property type="entry name" value="YchJ-like_M"/>
</dbReference>
<gene>
    <name evidence="3" type="ORF">AB1207_17160</name>
</gene>
<organism evidence="3 4">
    <name type="scientific">Kineococcus endophyticus</name>
    <dbReference type="NCBI Taxonomy" id="1181883"/>
    <lineage>
        <taxon>Bacteria</taxon>
        <taxon>Bacillati</taxon>
        <taxon>Actinomycetota</taxon>
        <taxon>Actinomycetes</taxon>
        <taxon>Kineosporiales</taxon>
        <taxon>Kineosporiaceae</taxon>
        <taxon>Kineococcus</taxon>
    </lineage>
</organism>
<evidence type="ECO:0000313" key="4">
    <source>
        <dbReference type="Proteomes" id="UP001555826"/>
    </source>
</evidence>
<reference evidence="3 4" key="1">
    <citation type="submission" date="2024-07" db="EMBL/GenBank/DDBJ databases">
        <authorList>
            <person name="Thanompreechachai J."/>
            <person name="Duangmal K."/>
        </authorList>
    </citation>
    <scope>NUCLEOTIDE SEQUENCE [LARGE SCALE GENOMIC DNA]</scope>
    <source>
        <strain evidence="3 4">KCTC 19886</strain>
    </source>
</reference>
<dbReference type="InterPro" id="IPR023006">
    <property type="entry name" value="YchJ-like"/>
</dbReference>
<dbReference type="RefSeq" id="WP_367639621.1">
    <property type="nucleotide sequence ID" value="NZ_JBFNQN010000012.1"/>
</dbReference>
<dbReference type="EMBL" id="JBFNQN010000012">
    <property type="protein sequence ID" value="MEW9266483.1"/>
    <property type="molecule type" value="Genomic_DNA"/>
</dbReference>
<evidence type="ECO:0000313" key="3">
    <source>
        <dbReference type="EMBL" id="MEW9266483.1"/>
    </source>
</evidence>
<evidence type="ECO:0000259" key="2">
    <source>
        <dbReference type="Pfam" id="PF17775"/>
    </source>
</evidence>
<accession>A0ABV3PAR6</accession>
<evidence type="ECO:0000256" key="1">
    <source>
        <dbReference type="HAMAP-Rule" id="MF_00612"/>
    </source>
</evidence>
<dbReference type="InterPro" id="IPR032710">
    <property type="entry name" value="NTF2-like_dom_sf"/>
</dbReference>
<dbReference type="Proteomes" id="UP001555826">
    <property type="component" value="Unassembled WGS sequence"/>
</dbReference>
<comment type="similarity">
    <text evidence="1">Belongs to the UPF0225 family.</text>
</comment>
<protein>
    <recommendedName>
        <fullName evidence="1">UPF0225 protein AB1207_17160</fullName>
    </recommendedName>
</protein>
<proteinExistence type="inferred from homology"/>
<dbReference type="HAMAP" id="MF_00612">
    <property type="entry name" value="UPF0225"/>
    <property type="match status" value="1"/>
</dbReference>
<keyword evidence="4" id="KW-1185">Reference proteome</keyword>
<name>A0ABV3PAR6_9ACTN</name>
<dbReference type="SUPFAM" id="SSF54427">
    <property type="entry name" value="NTF2-like"/>
    <property type="match status" value="1"/>
</dbReference>
<feature type="domain" description="YchJ-like middle NTF2-like" evidence="2">
    <location>
        <begin position="40"/>
        <end position="132"/>
    </location>
</feature>